<dbReference type="Gene3D" id="3.40.80.10">
    <property type="entry name" value="Peptidoglycan recognition protein-like"/>
    <property type="match status" value="1"/>
</dbReference>
<gene>
    <name evidence="4" type="ORF">ACHIPZ_10230</name>
</gene>
<dbReference type="InterPro" id="IPR015510">
    <property type="entry name" value="PGRP"/>
</dbReference>
<protein>
    <submittedName>
        <fullName evidence="4">N-acetylmuramoyl-L-alanine amidase</fullName>
        <ecNumber evidence="4">3.5.1.28</ecNumber>
    </submittedName>
</protein>
<dbReference type="PANTHER" id="PTHR11022:SF41">
    <property type="entry name" value="PEPTIDOGLYCAN-RECOGNITION PROTEIN LC-RELATED"/>
    <property type="match status" value="1"/>
</dbReference>
<evidence type="ECO:0000259" key="3">
    <source>
        <dbReference type="SMART" id="SM00701"/>
    </source>
</evidence>
<proteinExistence type="inferred from homology"/>
<keyword evidence="4" id="KW-0378">Hydrolase</keyword>
<feature type="region of interest" description="Disordered" evidence="2">
    <location>
        <begin position="167"/>
        <end position="209"/>
    </location>
</feature>
<reference evidence="4 5" key="1">
    <citation type="submission" date="2024-10" db="EMBL/GenBank/DDBJ databases">
        <authorList>
            <person name="Riesco R."/>
        </authorList>
    </citation>
    <scope>NUCLEOTIDE SEQUENCE [LARGE SCALE GENOMIC DNA]</scope>
    <source>
        <strain evidence="4 5">NCIMB 15449</strain>
    </source>
</reference>
<evidence type="ECO:0000256" key="2">
    <source>
        <dbReference type="SAM" id="MobiDB-lite"/>
    </source>
</evidence>
<dbReference type="EMBL" id="JBIMSO010000041">
    <property type="protein sequence ID" value="MFH5208572.1"/>
    <property type="molecule type" value="Genomic_DNA"/>
</dbReference>
<dbReference type="RefSeq" id="WP_395114066.1">
    <property type="nucleotide sequence ID" value="NZ_JBIMSO010000041.1"/>
</dbReference>
<evidence type="ECO:0000313" key="5">
    <source>
        <dbReference type="Proteomes" id="UP001609175"/>
    </source>
</evidence>
<accession>A0ABW7JKR2</accession>
<dbReference type="PANTHER" id="PTHR11022">
    <property type="entry name" value="PEPTIDOGLYCAN RECOGNITION PROTEIN"/>
    <property type="match status" value="1"/>
</dbReference>
<dbReference type="SMART" id="SM00701">
    <property type="entry name" value="PGRP"/>
    <property type="match status" value="1"/>
</dbReference>
<evidence type="ECO:0000313" key="4">
    <source>
        <dbReference type="EMBL" id="MFH5208572.1"/>
    </source>
</evidence>
<feature type="domain" description="Peptidoglycan recognition protein family" evidence="3">
    <location>
        <begin position="1"/>
        <end position="120"/>
    </location>
</feature>
<dbReference type="Proteomes" id="UP001609175">
    <property type="component" value="Unassembled WGS sequence"/>
</dbReference>
<comment type="caution">
    <text evidence="4">The sequence shown here is derived from an EMBL/GenBank/DDBJ whole genome shotgun (WGS) entry which is preliminary data.</text>
</comment>
<sequence>MHHTAGSNDYTKKESAEIVRAIYAYHAQTLDWCDIGYNALVDKYGQIFEGRAGGLDKPVQGAHAGGFNENTVGVAMMGNYDEVEPSKATLESTGKFIGWRLQVQGGLDPQGTTTMYSEGTEFTPYAEGEEVELPVIFAHRDVGNTECAGEAAYNDMDKIRDIAERTVNSSGSDVQASAPDADQLPDAGTDADSSPAPARPTPPSAAENGGLPALAEQLVRLTDTHPIAQRWAALGGPLGQLGPALSGILPAKDGRQYAKFTNGYIYSAPSGQLVTVVGKILQEFIEMGLDSGALGLPLTDEIPIPEGYKTEFEKGALIFNQATGFVTAILKTYNDAYTEEYNNPSDAAAPLPAPAPAPRGDRACAGADRLGRGRGVSQVTSIRNTAPLSWTMCEWTISNRSNRA</sequence>
<name>A0ABW7JKR2_9NOCA</name>
<dbReference type="InterPro" id="IPR006619">
    <property type="entry name" value="PGRP_domain_met/bac"/>
</dbReference>
<evidence type="ECO:0000256" key="1">
    <source>
        <dbReference type="ARBA" id="ARBA00007553"/>
    </source>
</evidence>
<dbReference type="InterPro" id="IPR002502">
    <property type="entry name" value="Amidase_domain"/>
</dbReference>
<comment type="similarity">
    <text evidence="1">Belongs to the N-acetylmuramoyl-L-alanine amidase 2 family.</text>
</comment>
<dbReference type="Pfam" id="PF01510">
    <property type="entry name" value="Amidase_2"/>
    <property type="match status" value="1"/>
</dbReference>
<organism evidence="4 5">
    <name type="scientific">Antrihabitans spumae</name>
    <dbReference type="NCBI Taxonomy" id="3373370"/>
    <lineage>
        <taxon>Bacteria</taxon>
        <taxon>Bacillati</taxon>
        <taxon>Actinomycetota</taxon>
        <taxon>Actinomycetes</taxon>
        <taxon>Mycobacteriales</taxon>
        <taxon>Nocardiaceae</taxon>
        <taxon>Antrihabitans</taxon>
    </lineage>
</organism>
<dbReference type="GO" id="GO:0008745">
    <property type="term" value="F:N-acetylmuramoyl-L-alanine amidase activity"/>
    <property type="evidence" value="ECO:0007669"/>
    <property type="project" value="UniProtKB-EC"/>
</dbReference>
<dbReference type="SUPFAM" id="SSF55846">
    <property type="entry name" value="N-acetylmuramoyl-L-alanine amidase-like"/>
    <property type="match status" value="1"/>
</dbReference>
<feature type="region of interest" description="Disordered" evidence="2">
    <location>
        <begin position="344"/>
        <end position="369"/>
    </location>
</feature>
<dbReference type="CDD" id="cd06583">
    <property type="entry name" value="PGRP"/>
    <property type="match status" value="1"/>
</dbReference>
<dbReference type="InterPro" id="IPR036505">
    <property type="entry name" value="Amidase/PGRP_sf"/>
</dbReference>
<dbReference type="EC" id="3.5.1.28" evidence="4"/>